<gene>
    <name evidence="3" type="ORF">EV420DRAFT_1548745</name>
</gene>
<evidence type="ECO:0000256" key="1">
    <source>
        <dbReference type="ARBA" id="ARBA00009005"/>
    </source>
</evidence>
<evidence type="ECO:0000259" key="2">
    <source>
        <dbReference type="Pfam" id="PF00656"/>
    </source>
</evidence>
<dbReference type="GeneID" id="85356950"/>
<protein>
    <recommendedName>
        <fullName evidence="2">Peptidase C14 caspase domain-containing protein</fullName>
    </recommendedName>
</protein>
<comment type="similarity">
    <text evidence="1">Belongs to the peptidase C14B family.</text>
</comment>
<comment type="caution">
    <text evidence="3">The sequence shown here is derived from an EMBL/GenBank/DDBJ whole genome shotgun (WGS) entry which is preliminary data.</text>
</comment>
<dbReference type="Proteomes" id="UP001175211">
    <property type="component" value="Unassembled WGS sequence"/>
</dbReference>
<evidence type="ECO:0000313" key="4">
    <source>
        <dbReference type="Proteomes" id="UP001175211"/>
    </source>
</evidence>
<organism evidence="3 4">
    <name type="scientific">Armillaria tabescens</name>
    <name type="common">Ringless honey mushroom</name>
    <name type="synonym">Agaricus tabescens</name>
    <dbReference type="NCBI Taxonomy" id="1929756"/>
    <lineage>
        <taxon>Eukaryota</taxon>
        <taxon>Fungi</taxon>
        <taxon>Dikarya</taxon>
        <taxon>Basidiomycota</taxon>
        <taxon>Agaricomycotina</taxon>
        <taxon>Agaricomycetes</taxon>
        <taxon>Agaricomycetidae</taxon>
        <taxon>Agaricales</taxon>
        <taxon>Marasmiineae</taxon>
        <taxon>Physalacriaceae</taxon>
        <taxon>Desarmillaria</taxon>
    </lineage>
</organism>
<feature type="domain" description="Peptidase C14 caspase" evidence="2">
    <location>
        <begin position="32"/>
        <end position="247"/>
    </location>
</feature>
<reference evidence="3" key="1">
    <citation type="submission" date="2023-06" db="EMBL/GenBank/DDBJ databases">
        <authorList>
            <consortium name="Lawrence Berkeley National Laboratory"/>
            <person name="Ahrendt S."/>
            <person name="Sahu N."/>
            <person name="Indic B."/>
            <person name="Wong-Bajracharya J."/>
            <person name="Merenyi Z."/>
            <person name="Ke H.-M."/>
            <person name="Monk M."/>
            <person name="Kocsube S."/>
            <person name="Drula E."/>
            <person name="Lipzen A."/>
            <person name="Balint B."/>
            <person name="Henrissat B."/>
            <person name="Andreopoulos B."/>
            <person name="Martin F.M."/>
            <person name="Harder C.B."/>
            <person name="Rigling D."/>
            <person name="Ford K.L."/>
            <person name="Foster G.D."/>
            <person name="Pangilinan J."/>
            <person name="Papanicolaou A."/>
            <person name="Barry K."/>
            <person name="LaButti K."/>
            <person name="Viragh M."/>
            <person name="Koriabine M."/>
            <person name="Yan M."/>
            <person name="Riley R."/>
            <person name="Champramary S."/>
            <person name="Plett K.L."/>
            <person name="Tsai I.J."/>
            <person name="Slot J."/>
            <person name="Sipos G."/>
            <person name="Plett J."/>
            <person name="Nagy L.G."/>
            <person name="Grigoriev I.V."/>
        </authorList>
    </citation>
    <scope>NUCLEOTIDE SEQUENCE</scope>
    <source>
        <strain evidence="3">CCBAS 213</strain>
    </source>
</reference>
<name>A0AA39N4U8_ARMTA</name>
<sequence>MENYLHEDLGVPRDRFQLLLGPREQVYPKGSAIPSRKNIIDTLLSLITNPNIVNGDNIVIYFSGHGSNYSWFHHHFQESSNSDGPIDAVLAAGSVEALCPIDRNSPDANGCPIPDISDREINAVLSELSRVKGNRITLILDCCHSSSASRCLSESGIRSVTPLPRRCFRDMLVAADEKLKQFPCHRSVFADDWRPDTESHVLLAACREYEYAKEMEGDTGFNGFFTKSLIRTLTSGSVTEKSTYVDLVAALDRSGQQTPIAAGKHRNSKLRYQI</sequence>
<dbReference type="PANTHER" id="PTHR48104:SF30">
    <property type="entry name" value="METACASPASE-1"/>
    <property type="match status" value="1"/>
</dbReference>
<dbReference type="InterPro" id="IPR011600">
    <property type="entry name" value="Pept_C14_caspase"/>
</dbReference>
<dbReference type="Gene3D" id="3.40.50.1460">
    <property type="match status" value="1"/>
</dbReference>
<dbReference type="AlphaFoldDB" id="A0AA39N4U8"/>
<dbReference type="Pfam" id="PF00656">
    <property type="entry name" value="Peptidase_C14"/>
    <property type="match status" value="1"/>
</dbReference>
<evidence type="ECO:0000313" key="3">
    <source>
        <dbReference type="EMBL" id="KAK0457518.1"/>
    </source>
</evidence>
<keyword evidence="4" id="KW-1185">Reference proteome</keyword>
<dbReference type="GO" id="GO:0004197">
    <property type="term" value="F:cysteine-type endopeptidase activity"/>
    <property type="evidence" value="ECO:0007669"/>
    <property type="project" value="InterPro"/>
</dbReference>
<proteinExistence type="inferred from homology"/>
<dbReference type="GO" id="GO:0005737">
    <property type="term" value="C:cytoplasm"/>
    <property type="evidence" value="ECO:0007669"/>
    <property type="project" value="TreeGrafter"/>
</dbReference>
<dbReference type="RefSeq" id="XP_060329830.1">
    <property type="nucleotide sequence ID" value="XM_060473402.1"/>
</dbReference>
<accession>A0AA39N4U8</accession>
<dbReference type="GO" id="GO:0006508">
    <property type="term" value="P:proteolysis"/>
    <property type="evidence" value="ECO:0007669"/>
    <property type="project" value="InterPro"/>
</dbReference>
<dbReference type="PANTHER" id="PTHR48104">
    <property type="entry name" value="METACASPASE-4"/>
    <property type="match status" value="1"/>
</dbReference>
<dbReference type="EMBL" id="JAUEPS010000021">
    <property type="protein sequence ID" value="KAK0457518.1"/>
    <property type="molecule type" value="Genomic_DNA"/>
</dbReference>
<dbReference type="InterPro" id="IPR050452">
    <property type="entry name" value="Metacaspase"/>
</dbReference>